<dbReference type="EMBL" id="UIVS01000001">
    <property type="protein sequence ID" value="SVP89762.1"/>
    <property type="molecule type" value="Genomic_DNA"/>
</dbReference>
<accession>A0A3B0MJL4</accession>
<dbReference type="EMBL" id="UIVT01000001">
    <property type="protein sequence ID" value="SVP88606.1"/>
    <property type="molecule type" value="Genomic_DNA"/>
</dbReference>
<gene>
    <name evidence="2" type="ORF">TAT_000046500</name>
    <name evidence="3" type="ORF">TAV_000046100</name>
</gene>
<evidence type="ECO:0000313" key="3">
    <source>
        <dbReference type="EMBL" id="SVP89762.1"/>
    </source>
</evidence>
<evidence type="ECO:0000256" key="1">
    <source>
        <dbReference type="SAM" id="Coils"/>
    </source>
</evidence>
<evidence type="ECO:0000313" key="2">
    <source>
        <dbReference type="EMBL" id="SVP88606.1"/>
    </source>
</evidence>
<protein>
    <submittedName>
        <fullName evidence="3">Uncharacterized protein</fullName>
    </submittedName>
</protein>
<proteinExistence type="predicted"/>
<name>A0A3B0MJL4_THEAN</name>
<feature type="coiled-coil region" evidence="1">
    <location>
        <begin position="41"/>
        <end position="76"/>
    </location>
</feature>
<reference evidence="3" key="1">
    <citation type="submission" date="2018-07" db="EMBL/GenBank/DDBJ databases">
        <authorList>
            <person name="Quirk P.G."/>
            <person name="Krulwich T.A."/>
        </authorList>
    </citation>
    <scope>NUCLEOTIDE SEQUENCE</scope>
    <source>
        <strain evidence="3">Anand</strain>
    </source>
</reference>
<keyword evidence="1" id="KW-0175">Coiled coil</keyword>
<dbReference type="VEuPathDB" id="PiroplasmaDB:TA20755"/>
<dbReference type="AlphaFoldDB" id="A0A3B0MJL4"/>
<sequence length="339" mass="39648">MIFYTGYTSENVWGFWETDFVKDSKSMPSIEIKLAPPENPLPQVEEEIKLLESNRIELEEGMMSRLEQEYNNALMNSREKIKTVINDSLSVFDNKELIAELLSKYAHKNDKSKFNGVSFLQTDEAYVPSSVRVMMSEVDPPDPSIKEKMDQIEQARNDEEIQAFYQESKEFEQLTQVTLIELQKMLQLQLNPYLIETEKLKTAFKQFDQRNTVNMNHNYTNPVSFLQTQAEDLSEKRQLNVKIGQSDIPYPTVEDYVMNMEKKRDVSEKLARNKILNMYLNLMKAQHEMIADELHQAVSRVISQYSGIVEEANKGTFNKKEKMEMVNKKIEHQEELTKK</sequence>
<organism evidence="3">
    <name type="scientific">Theileria annulata</name>
    <dbReference type="NCBI Taxonomy" id="5874"/>
    <lineage>
        <taxon>Eukaryota</taxon>
        <taxon>Sar</taxon>
        <taxon>Alveolata</taxon>
        <taxon>Apicomplexa</taxon>
        <taxon>Aconoidasida</taxon>
        <taxon>Piroplasmida</taxon>
        <taxon>Theileriidae</taxon>
        <taxon>Theileria</taxon>
    </lineage>
</organism>